<dbReference type="Gene3D" id="2.40.320.10">
    <property type="entry name" value="Hypothetical Protein Pfu-838710-001"/>
    <property type="match status" value="1"/>
</dbReference>
<reference evidence="2" key="1">
    <citation type="submission" date="2023-05" db="EMBL/GenBank/DDBJ databases">
        <title>Comparative genomics of Bacillaceae isolates and their secondary metabolite potential.</title>
        <authorList>
            <person name="Song L."/>
            <person name="Nielsen L.J."/>
            <person name="Mohite O."/>
            <person name="Xu X."/>
            <person name="Weber T."/>
            <person name="Kovacs A.T."/>
        </authorList>
    </citation>
    <scope>NUCLEOTIDE SEQUENCE</scope>
    <source>
        <strain evidence="2">XLM17</strain>
    </source>
</reference>
<dbReference type="PIRSF" id="PIRSF012526">
    <property type="entry name" value="CYTH_UCP012526"/>
    <property type="match status" value="1"/>
</dbReference>
<dbReference type="CDD" id="cd07762">
    <property type="entry name" value="CYTH-like_Pase_1"/>
    <property type="match status" value="1"/>
</dbReference>
<dbReference type="Pfam" id="PF01928">
    <property type="entry name" value="CYTH"/>
    <property type="match status" value="1"/>
</dbReference>
<dbReference type="AlphaFoldDB" id="A0AA95SIC3"/>
<evidence type="ECO:0000313" key="3">
    <source>
        <dbReference type="Proteomes" id="UP001178288"/>
    </source>
</evidence>
<dbReference type="RefSeq" id="WP_066084474.1">
    <property type="nucleotide sequence ID" value="NZ_CP126114.1"/>
</dbReference>
<sequence>MSQNIEIEFKNMLTKEEYERFLLEFNIDKRQIFSQENHYFDTPDFTLKELGSALRIRKKQRSYEMTLKQPAAVGILETNQTLSYEEAAQAIQSGKLPVGLIQTLLEKDNVHFSTIEYFGSLSTNRVEIAYKNGLLVLDQSFYLNKEDYELEYEVENYQEGKRAFLELLSQLQIPERKTDNKIRRFYDQKYKQQNPNGI</sequence>
<keyword evidence="3" id="KW-1185">Reference proteome</keyword>
<dbReference type="SUPFAM" id="SSF55154">
    <property type="entry name" value="CYTH-like phosphatases"/>
    <property type="match status" value="1"/>
</dbReference>
<accession>A0AA95SIC3</accession>
<dbReference type="InterPro" id="IPR009195">
    <property type="entry name" value="Uncharacterised_YjbK"/>
</dbReference>
<dbReference type="PROSITE" id="PS51707">
    <property type="entry name" value="CYTH"/>
    <property type="match status" value="1"/>
</dbReference>
<proteinExistence type="predicted"/>
<dbReference type="Proteomes" id="UP001178288">
    <property type="component" value="Chromosome"/>
</dbReference>
<organism evidence="2 3">
    <name type="scientific">Neobacillus novalis</name>
    <dbReference type="NCBI Taxonomy" id="220687"/>
    <lineage>
        <taxon>Bacteria</taxon>
        <taxon>Bacillati</taxon>
        <taxon>Bacillota</taxon>
        <taxon>Bacilli</taxon>
        <taxon>Bacillales</taxon>
        <taxon>Bacillaceae</taxon>
        <taxon>Neobacillus</taxon>
    </lineage>
</organism>
<gene>
    <name evidence="2" type="ORF">QNH39_08065</name>
</gene>
<dbReference type="InterPro" id="IPR023577">
    <property type="entry name" value="CYTH_domain"/>
</dbReference>
<dbReference type="KEGG" id="nnv:QNH39_08065"/>
<dbReference type="SMART" id="SM01118">
    <property type="entry name" value="CYTH"/>
    <property type="match status" value="1"/>
</dbReference>
<dbReference type="EMBL" id="CP126114">
    <property type="protein sequence ID" value="WHY87776.1"/>
    <property type="molecule type" value="Genomic_DNA"/>
</dbReference>
<evidence type="ECO:0000259" key="1">
    <source>
        <dbReference type="PROSITE" id="PS51707"/>
    </source>
</evidence>
<feature type="domain" description="CYTH" evidence="1">
    <location>
        <begin position="4"/>
        <end position="192"/>
    </location>
</feature>
<evidence type="ECO:0000313" key="2">
    <source>
        <dbReference type="EMBL" id="WHY87776.1"/>
    </source>
</evidence>
<name>A0AA95SIC3_9BACI</name>
<dbReference type="InterPro" id="IPR033469">
    <property type="entry name" value="CYTH-like_dom_sf"/>
</dbReference>
<protein>
    <submittedName>
        <fullName evidence="2">CYTH domain-containing protein</fullName>
    </submittedName>
</protein>